<dbReference type="EMBL" id="BT086958">
    <property type="protein sequence ID" value="ACR37311.1"/>
    <property type="molecule type" value="mRNA"/>
</dbReference>
<name>C4J043_MAIZE</name>
<evidence type="ECO:0000313" key="1">
    <source>
        <dbReference type="EMBL" id="ACR34543.1"/>
    </source>
</evidence>
<dbReference type="AlphaFoldDB" id="C4J043"/>
<dbReference type="EMBL" id="BT084190">
    <property type="protein sequence ID" value="ACR34543.1"/>
    <property type="molecule type" value="mRNA"/>
</dbReference>
<organism evidence="1">
    <name type="scientific">Zea mays</name>
    <name type="common">Maize</name>
    <dbReference type="NCBI Taxonomy" id="4577"/>
    <lineage>
        <taxon>Eukaryota</taxon>
        <taxon>Viridiplantae</taxon>
        <taxon>Streptophyta</taxon>
        <taxon>Embryophyta</taxon>
        <taxon>Tracheophyta</taxon>
        <taxon>Spermatophyta</taxon>
        <taxon>Magnoliopsida</taxon>
        <taxon>Liliopsida</taxon>
        <taxon>Poales</taxon>
        <taxon>Poaceae</taxon>
        <taxon>PACMAD clade</taxon>
        <taxon>Panicoideae</taxon>
        <taxon>Andropogonodae</taxon>
        <taxon>Andropogoneae</taxon>
        <taxon>Tripsacinae</taxon>
        <taxon>Zea</taxon>
    </lineage>
</organism>
<protein>
    <submittedName>
        <fullName evidence="1">Uncharacterized protein</fullName>
    </submittedName>
</protein>
<sequence>MPETLVGVEGNDASSSFNKLVIVKSASSNLCNQSNASDLKARSNREESAPTAMAASASLSALFQSPIFLASMHLP</sequence>
<proteinExistence type="evidence at transcript level"/>
<accession>C4J043</accession>
<reference evidence="1" key="1">
    <citation type="journal article" date="2009" name="PLoS Genet.">
        <title>Sequencing, mapping, and analysis of 27,455 maize full-length cDNAs.</title>
        <authorList>
            <person name="Soderlund C."/>
            <person name="Descour A."/>
            <person name="Kudrna D."/>
            <person name="Bomhoff M."/>
            <person name="Boyd L."/>
            <person name="Currie J."/>
            <person name="Angelova A."/>
            <person name="Collura K."/>
            <person name="Wissotski M."/>
            <person name="Ashley E."/>
            <person name="Morrow D."/>
            <person name="Fernandes J."/>
            <person name="Walbot V."/>
            <person name="Yu Y."/>
        </authorList>
    </citation>
    <scope>NUCLEOTIDE SEQUENCE</scope>
    <source>
        <strain evidence="1">B73</strain>
    </source>
</reference>